<comment type="cofactor">
    <cofactor evidence="1">
        <name>heme b</name>
        <dbReference type="ChEBI" id="CHEBI:60344"/>
    </cofactor>
</comment>
<gene>
    <name evidence="6" type="ORF">NPE20_04000</name>
</gene>
<dbReference type="RefSeq" id="WP_256537311.1">
    <property type="nucleotide sequence ID" value="NZ_JANHOH010000001.1"/>
</dbReference>
<dbReference type="PROSITE" id="PS51404">
    <property type="entry name" value="DYP_PEROXIDASE"/>
    <property type="match status" value="1"/>
</dbReference>
<evidence type="ECO:0000256" key="3">
    <source>
        <dbReference type="ARBA" id="ARBA00022723"/>
    </source>
</evidence>
<protein>
    <recommendedName>
        <fullName evidence="8">Peroxidase</fullName>
    </recommendedName>
</protein>
<dbReference type="Proteomes" id="UP001204376">
    <property type="component" value="Unassembled WGS sequence"/>
</dbReference>
<dbReference type="PANTHER" id="PTHR30521">
    <property type="entry name" value="DEFERROCHELATASE/PEROXIDASE"/>
    <property type="match status" value="1"/>
</dbReference>
<evidence type="ECO:0000256" key="1">
    <source>
        <dbReference type="ARBA" id="ARBA00001970"/>
    </source>
</evidence>
<evidence type="ECO:0000256" key="2">
    <source>
        <dbReference type="ARBA" id="ARBA00022559"/>
    </source>
</evidence>
<accession>A0ABT1SXV7</accession>
<dbReference type="PANTHER" id="PTHR30521:SF5">
    <property type="entry name" value="BLR4509 PROTEIN"/>
    <property type="match status" value="1"/>
</dbReference>
<name>A0ABT1SXV7_9SPHI</name>
<sequence>MSKYLNDIADPNAPKLQLDDIQGLILRGYNFDYIRYLVFTIDSNNISGAREFLNKLLPDSGSPLTITSAAPWPNGVKPSYCLNIGITSFGLKMLIGPTDYSTVKSASFPLFGLYDGGAAVNAAAVGDIDDSAPAKWWKRSGGWELPADPKADGSDLHVQISIYTKSEEEREAYYDTLLSLIPVNNNVPALALAFMKDSNPLLTGHNYIHFGYKDSFSQPRLSKVPWNNKSQRMLLGVSTVDDRPIVPPYHFVITKKYNDGKTTVPNYRAHPLILNGSFAAFRLLYQDVKAFNTFINKTPGVEPELVAAKMCGRWFDGTPLVVSPTGPNPNLKDFDYTNFNYLSRTANQQGEMKNDALGVLCPYASHIRRTNPRDDNMVTGNQNNPDGTLNYAESRRIMRRAGAYGPDYDEVKDKDKDIQRGLVGLFICANLASQFQFIMQSWVIRNGFRTTDASPNSSGFDPLFGPPNNTMQAYNEFDYLNDETTPPAYKSIDGLERFVRTDGGLYLFLPGIDALKCLSQGIIPTT</sequence>
<dbReference type="EMBL" id="JANHOH010000001">
    <property type="protein sequence ID" value="MCQ6957102.1"/>
    <property type="molecule type" value="Genomic_DNA"/>
</dbReference>
<organism evidence="6 7">
    <name type="scientific">Mucilaginibacter aquariorum</name>
    <dbReference type="NCBI Taxonomy" id="2967225"/>
    <lineage>
        <taxon>Bacteria</taxon>
        <taxon>Pseudomonadati</taxon>
        <taxon>Bacteroidota</taxon>
        <taxon>Sphingobacteriia</taxon>
        <taxon>Sphingobacteriales</taxon>
        <taxon>Sphingobacteriaceae</taxon>
        <taxon>Mucilaginibacter</taxon>
    </lineage>
</organism>
<evidence type="ECO:0000256" key="5">
    <source>
        <dbReference type="ARBA" id="ARBA00023004"/>
    </source>
</evidence>
<dbReference type="InterPro" id="IPR006314">
    <property type="entry name" value="Dyp_peroxidase"/>
</dbReference>
<keyword evidence="3" id="KW-0479">Metal-binding</keyword>
<evidence type="ECO:0000256" key="4">
    <source>
        <dbReference type="ARBA" id="ARBA00023002"/>
    </source>
</evidence>
<reference evidence="6 7" key="1">
    <citation type="submission" date="2022-07" db="EMBL/GenBank/DDBJ databases">
        <title>Mucilaginibacter sp. JC4.</title>
        <authorList>
            <person name="Le V."/>
            <person name="Ko S.-R."/>
            <person name="Ahn C.-Y."/>
            <person name="Oh H.-M."/>
        </authorList>
    </citation>
    <scope>NUCLEOTIDE SEQUENCE [LARGE SCALE GENOMIC DNA]</scope>
    <source>
        <strain evidence="6 7">JC4</strain>
    </source>
</reference>
<keyword evidence="4" id="KW-0560">Oxidoreductase</keyword>
<dbReference type="SUPFAM" id="SSF54909">
    <property type="entry name" value="Dimeric alpha+beta barrel"/>
    <property type="match status" value="1"/>
</dbReference>
<keyword evidence="5" id="KW-0408">Iron</keyword>
<evidence type="ECO:0000313" key="7">
    <source>
        <dbReference type="Proteomes" id="UP001204376"/>
    </source>
</evidence>
<proteinExistence type="predicted"/>
<keyword evidence="7" id="KW-1185">Reference proteome</keyword>
<keyword evidence="2" id="KW-0575">Peroxidase</keyword>
<comment type="caution">
    <text evidence="6">The sequence shown here is derived from an EMBL/GenBank/DDBJ whole genome shotgun (WGS) entry which is preliminary data.</text>
</comment>
<dbReference type="InterPro" id="IPR011008">
    <property type="entry name" value="Dimeric_a/b-barrel"/>
</dbReference>
<evidence type="ECO:0008006" key="8">
    <source>
        <dbReference type="Google" id="ProtNLM"/>
    </source>
</evidence>
<evidence type="ECO:0000313" key="6">
    <source>
        <dbReference type="EMBL" id="MCQ6957102.1"/>
    </source>
</evidence>